<proteinExistence type="predicted"/>
<dbReference type="EMBL" id="SRYA01000016">
    <property type="protein sequence ID" value="TGY96464.1"/>
    <property type="molecule type" value="Genomic_DNA"/>
</dbReference>
<organism evidence="1 2">
    <name type="scientific">Petralouisia muris</name>
    <dbReference type="NCBI Taxonomy" id="3032872"/>
    <lineage>
        <taxon>Bacteria</taxon>
        <taxon>Bacillati</taxon>
        <taxon>Bacillota</taxon>
        <taxon>Clostridia</taxon>
        <taxon>Lachnospirales</taxon>
        <taxon>Lachnospiraceae</taxon>
        <taxon>Petralouisia</taxon>
    </lineage>
</organism>
<reference evidence="1" key="1">
    <citation type="submission" date="2019-04" db="EMBL/GenBank/DDBJ databases">
        <title>Microbes associate with the intestines of laboratory mice.</title>
        <authorList>
            <person name="Navarre W."/>
            <person name="Wong E."/>
            <person name="Huang K."/>
            <person name="Tropini C."/>
            <person name="Ng K."/>
            <person name="Yu B."/>
        </authorList>
    </citation>
    <scope>NUCLEOTIDE SEQUENCE</scope>
    <source>
        <strain evidence="1">NM01_1-7b</strain>
    </source>
</reference>
<evidence type="ECO:0000313" key="2">
    <source>
        <dbReference type="Proteomes" id="UP000304953"/>
    </source>
</evidence>
<comment type="caution">
    <text evidence="1">The sequence shown here is derived from an EMBL/GenBank/DDBJ whole genome shotgun (WGS) entry which is preliminary data.</text>
</comment>
<sequence>MDMNLLAMDSPLMRFFARVGDIILLNLIFVVTSLPMVTIGASLSALYAVAMKLVRGEEPSVWKEYLKAWKGNFKTATLCWLIMTAAAGLLVLDFRLAGAFAGAAYTAVRLVLAMALGIWMLIFLYLFPYIARFENTVFHSIKNALLLNGAHLPSSLMMLGISLGFLVLTFYTSETFVIGTVLWTFAGFALMAWVQSFLLCRVFANYEK</sequence>
<accession>A0AC61RXE9</accession>
<gene>
    <name evidence="1" type="ORF">E5329_09740</name>
</gene>
<name>A0AC61RXE9_9FIRM</name>
<dbReference type="Proteomes" id="UP000304953">
    <property type="component" value="Unassembled WGS sequence"/>
</dbReference>
<keyword evidence="2" id="KW-1185">Reference proteome</keyword>
<protein>
    <submittedName>
        <fullName evidence="1">DUF624 domain-containing protein</fullName>
    </submittedName>
</protein>
<evidence type="ECO:0000313" key="1">
    <source>
        <dbReference type="EMBL" id="TGY96464.1"/>
    </source>
</evidence>